<protein>
    <submittedName>
        <fullName evidence="1">Uncharacterized protein</fullName>
    </submittedName>
</protein>
<organism evidence="1 2">
    <name type="scientific">Bacillus subtilis</name>
    <dbReference type="NCBI Taxonomy" id="1423"/>
    <lineage>
        <taxon>Bacteria</taxon>
        <taxon>Bacillati</taxon>
        <taxon>Bacillota</taxon>
        <taxon>Bacilli</taxon>
        <taxon>Bacillales</taxon>
        <taxon>Bacillaceae</taxon>
        <taxon>Bacillus</taxon>
    </lineage>
</organism>
<evidence type="ECO:0000313" key="1">
    <source>
        <dbReference type="EMBL" id="KIU12118.1"/>
    </source>
</evidence>
<comment type="caution">
    <text evidence="1">The sequence shown here is derived from an EMBL/GenBank/DDBJ whole genome shotgun (WGS) entry which is preliminary data.</text>
</comment>
<reference evidence="1 2" key="1">
    <citation type="submission" date="2014-12" db="EMBL/GenBank/DDBJ databases">
        <title>Comparative genome analysis of Bacillus coagulans HM-08, Clostridium butyricum HM-68, Bacillus subtilis HM-66 and Bacillus licheniformis BL-09.</title>
        <authorList>
            <person name="Zhang H."/>
        </authorList>
    </citation>
    <scope>NUCLEOTIDE SEQUENCE [LARGE SCALE GENOMIC DNA]</scope>
    <source>
        <strain evidence="1 2">HM-66</strain>
    </source>
</reference>
<accession>A0A0D1IS00</accession>
<name>A0A0D1IS00_BACIU</name>
<evidence type="ECO:0000313" key="2">
    <source>
        <dbReference type="Proteomes" id="UP000032247"/>
    </source>
</evidence>
<gene>
    <name evidence="1" type="ORF">SC09_Contig19orf00491</name>
</gene>
<sequence length="41" mass="4593">MILPLCTRSVFNEKEKSCPADVAGQLFYIEKSLRLASFSSL</sequence>
<proteinExistence type="predicted"/>
<dbReference type="AlphaFoldDB" id="A0A0D1IS00"/>
<dbReference type="Proteomes" id="UP000032247">
    <property type="component" value="Unassembled WGS sequence"/>
</dbReference>
<dbReference type="EMBL" id="JXBC01000002">
    <property type="protein sequence ID" value="KIU12118.1"/>
    <property type="molecule type" value="Genomic_DNA"/>
</dbReference>